<evidence type="ECO:0000256" key="4">
    <source>
        <dbReference type="ARBA" id="ARBA00022679"/>
    </source>
</evidence>
<keyword evidence="9" id="KW-1133">Transmembrane helix</keyword>
<evidence type="ECO:0000256" key="2">
    <source>
        <dbReference type="ARBA" id="ARBA00012438"/>
    </source>
</evidence>
<dbReference type="EMBL" id="JBHMBW010000075">
    <property type="protein sequence ID" value="MFB9629948.1"/>
    <property type="molecule type" value="Genomic_DNA"/>
</dbReference>
<name>A0ABV5SFT4_9ACTN</name>
<feature type="transmembrane region" description="Helical" evidence="9">
    <location>
        <begin position="88"/>
        <end position="108"/>
    </location>
</feature>
<proteinExistence type="predicted"/>
<dbReference type="RefSeq" id="WP_344984654.1">
    <property type="nucleotide sequence ID" value="NZ_BAAAXV010000001.1"/>
</dbReference>
<dbReference type="EC" id="2.7.13.3" evidence="2"/>
<dbReference type="Gene3D" id="3.30.565.10">
    <property type="entry name" value="Histidine kinase-like ATPase, C-terminal domain"/>
    <property type="match status" value="1"/>
</dbReference>
<keyword evidence="4" id="KW-0808">Transferase</keyword>
<evidence type="ECO:0000256" key="3">
    <source>
        <dbReference type="ARBA" id="ARBA00022553"/>
    </source>
</evidence>
<comment type="catalytic activity">
    <reaction evidence="1">
        <text>ATP + protein L-histidine = ADP + protein N-phospho-L-histidine.</text>
        <dbReference type="EC" id="2.7.13.3"/>
    </reaction>
</comment>
<dbReference type="SMART" id="SM00387">
    <property type="entry name" value="HATPase_c"/>
    <property type="match status" value="1"/>
</dbReference>
<evidence type="ECO:0000256" key="9">
    <source>
        <dbReference type="SAM" id="Phobius"/>
    </source>
</evidence>
<dbReference type="InterPro" id="IPR011712">
    <property type="entry name" value="Sig_transdc_His_kin_sub3_dim/P"/>
</dbReference>
<evidence type="ECO:0000256" key="8">
    <source>
        <dbReference type="ARBA" id="ARBA00023012"/>
    </source>
</evidence>
<dbReference type="Gene3D" id="1.20.5.1930">
    <property type="match status" value="1"/>
</dbReference>
<keyword evidence="6 11" id="KW-0418">Kinase</keyword>
<sequence length="385" mass="41227">MPLTTPEPVMRASILKPSRTDVAIAAVVTVMTVTPAIVPYRQPWWSVTLAVLMSVPVLWRRRAIISVGAVVGCATTILAIAAKSLPHSASLLLLPYGVLVCTYTFAAADLSRVRRAGGIAGLSVGMAVSLIVPHENLETYRYLLTAVVAAYAVGAGARARRARREAEQEREARIREERAAAVERERTRIARDMHDIVTHSVGLMVVQAETGPLVVRDHPERAEEIFEAIGAAGRDAIGQLRLILGALRGSEAPDGLAPVRGPHPGLDALPDLLGNARRAGLEASADVRGEPRRLPADVDVAAYRIIQEALTNTIRHAGANTVRVRLRWSGDTLDVEVSDDGRGTRELREGHGMIGMRERVTACGGKLAIRPGNPGFTVIATLPIG</sequence>
<dbReference type="Pfam" id="PF23539">
    <property type="entry name" value="DUF7134"/>
    <property type="match status" value="1"/>
</dbReference>
<comment type="caution">
    <text evidence="11">The sequence shown here is derived from an EMBL/GenBank/DDBJ whole genome shotgun (WGS) entry which is preliminary data.</text>
</comment>
<dbReference type="GO" id="GO:0016301">
    <property type="term" value="F:kinase activity"/>
    <property type="evidence" value="ECO:0007669"/>
    <property type="project" value="UniProtKB-KW"/>
</dbReference>
<keyword evidence="8" id="KW-0902">Two-component regulatory system</keyword>
<dbReference type="InterPro" id="IPR036890">
    <property type="entry name" value="HATPase_C_sf"/>
</dbReference>
<keyword evidence="9" id="KW-0812">Transmembrane</keyword>
<protein>
    <recommendedName>
        <fullName evidence="2">histidine kinase</fullName>
        <ecNumber evidence="2">2.7.13.3</ecNumber>
    </recommendedName>
</protein>
<keyword evidence="3" id="KW-0597">Phosphoprotein</keyword>
<dbReference type="PANTHER" id="PTHR24421:SF10">
    <property type="entry name" value="NITRATE_NITRITE SENSOR PROTEIN NARQ"/>
    <property type="match status" value="1"/>
</dbReference>
<dbReference type="CDD" id="cd16917">
    <property type="entry name" value="HATPase_UhpB-NarQ-NarX-like"/>
    <property type="match status" value="1"/>
</dbReference>
<keyword evidence="5" id="KW-0547">Nucleotide-binding</keyword>
<dbReference type="SUPFAM" id="SSF55874">
    <property type="entry name" value="ATPase domain of HSP90 chaperone/DNA topoisomerase II/histidine kinase"/>
    <property type="match status" value="1"/>
</dbReference>
<evidence type="ECO:0000256" key="1">
    <source>
        <dbReference type="ARBA" id="ARBA00000085"/>
    </source>
</evidence>
<dbReference type="InterPro" id="IPR050482">
    <property type="entry name" value="Sensor_HK_TwoCompSys"/>
</dbReference>
<keyword evidence="7" id="KW-0067">ATP-binding</keyword>
<dbReference type="InterPro" id="IPR055558">
    <property type="entry name" value="DUF7134"/>
</dbReference>
<feature type="transmembrane region" description="Helical" evidence="9">
    <location>
        <begin position="64"/>
        <end position="82"/>
    </location>
</feature>
<evidence type="ECO:0000256" key="5">
    <source>
        <dbReference type="ARBA" id="ARBA00022741"/>
    </source>
</evidence>
<evidence type="ECO:0000256" key="7">
    <source>
        <dbReference type="ARBA" id="ARBA00022840"/>
    </source>
</evidence>
<organism evidence="11 12">
    <name type="scientific">Nonomuraea helvata</name>
    <dbReference type="NCBI Taxonomy" id="37484"/>
    <lineage>
        <taxon>Bacteria</taxon>
        <taxon>Bacillati</taxon>
        <taxon>Actinomycetota</taxon>
        <taxon>Actinomycetes</taxon>
        <taxon>Streptosporangiales</taxon>
        <taxon>Streptosporangiaceae</taxon>
        <taxon>Nonomuraea</taxon>
    </lineage>
</organism>
<dbReference type="Proteomes" id="UP001589532">
    <property type="component" value="Unassembled WGS sequence"/>
</dbReference>
<evidence type="ECO:0000259" key="10">
    <source>
        <dbReference type="SMART" id="SM00387"/>
    </source>
</evidence>
<gene>
    <name evidence="11" type="ORF">ACFFSA_43340</name>
</gene>
<evidence type="ECO:0000313" key="11">
    <source>
        <dbReference type="EMBL" id="MFB9629948.1"/>
    </source>
</evidence>
<feature type="domain" description="Histidine kinase/HSP90-like ATPase" evidence="10">
    <location>
        <begin position="297"/>
        <end position="385"/>
    </location>
</feature>
<dbReference type="Pfam" id="PF07730">
    <property type="entry name" value="HisKA_3"/>
    <property type="match status" value="1"/>
</dbReference>
<keyword evidence="12" id="KW-1185">Reference proteome</keyword>
<dbReference type="PANTHER" id="PTHR24421">
    <property type="entry name" value="NITRATE/NITRITE SENSOR PROTEIN NARX-RELATED"/>
    <property type="match status" value="1"/>
</dbReference>
<accession>A0ABV5SFT4</accession>
<evidence type="ECO:0000256" key="6">
    <source>
        <dbReference type="ARBA" id="ARBA00022777"/>
    </source>
</evidence>
<dbReference type="Pfam" id="PF02518">
    <property type="entry name" value="HATPase_c"/>
    <property type="match status" value="1"/>
</dbReference>
<dbReference type="InterPro" id="IPR003594">
    <property type="entry name" value="HATPase_dom"/>
</dbReference>
<reference evidence="11 12" key="1">
    <citation type="submission" date="2024-09" db="EMBL/GenBank/DDBJ databases">
        <authorList>
            <person name="Sun Q."/>
            <person name="Mori K."/>
        </authorList>
    </citation>
    <scope>NUCLEOTIDE SEQUENCE [LARGE SCALE GENOMIC DNA]</scope>
    <source>
        <strain evidence="11 12">JCM 3143</strain>
    </source>
</reference>
<feature type="transmembrane region" description="Helical" evidence="9">
    <location>
        <begin position="20"/>
        <end position="38"/>
    </location>
</feature>
<keyword evidence="9" id="KW-0472">Membrane</keyword>
<evidence type="ECO:0000313" key="12">
    <source>
        <dbReference type="Proteomes" id="UP001589532"/>
    </source>
</evidence>